<proteinExistence type="predicted"/>
<evidence type="ECO:0000313" key="2">
    <source>
        <dbReference type="Proteomes" id="UP000183287"/>
    </source>
</evidence>
<protein>
    <submittedName>
        <fullName evidence="1">Uncharacterized protein</fullName>
    </submittedName>
</protein>
<gene>
    <name evidence="1" type="ORF">SAMN05421863_103547</name>
</gene>
<dbReference type="OrthoDB" id="583336at2"/>
<sequence length="110" mass="12587">MSRKDFRAVYLPYCIDRMKDGKYVVLNRTYKPLGFITSDILEYQAYPISAEIQGITPTVAAKLSWKGDSNVERIYLYNDGCIPTESDANMDAYLDRLKILAKLKLKPQIA</sequence>
<dbReference type="Proteomes" id="UP000183287">
    <property type="component" value="Unassembled WGS sequence"/>
</dbReference>
<name>A0A1I4RVY1_9PROT</name>
<dbReference type="AlphaFoldDB" id="A0A1I4RVY1"/>
<evidence type="ECO:0000313" key="1">
    <source>
        <dbReference type="EMBL" id="SFM56396.1"/>
    </source>
</evidence>
<dbReference type="RefSeq" id="WP_074905942.1">
    <property type="nucleotide sequence ID" value="NZ_FOUB01000035.1"/>
</dbReference>
<keyword evidence="2" id="KW-1185">Reference proteome</keyword>
<reference evidence="2" key="1">
    <citation type="submission" date="2016-10" db="EMBL/GenBank/DDBJ databases">
        <authorList>
            <person name="Varghese N."/>
            <person name="Submissions S."/>
        </authorList>
    </citation>
    <scope>NUCLEOTIDE SEQUENCE [LARGE SCALE GENOMIC DNA]</scope>
    <source>
        <strain evidence="2">Nm44</strain>
    </source>
</reference>
<dbReference type="EMBL" id="FOUB01000035">
    <property type="protein sequence ID" value="SFM56396.1"/>
    <property type="molecule type" value="Genomic_DNA"/>
</dbReference>
<organism evidence="1 2">
    <name type="scientific">Nitrosomonas communis</name>
    <dbReference type="NCBI Taxonomy" id="44574"/>
    <lineage>
        <taxon>Bacteria</taxon>
        <taxon>Pseudomonadati</taxon>
        <taxon>Pseudomonadota</taxon>
        <taxon>Betaproteobacteria</taxon>
        <taxon>Nitrosomonadales</taxon>
        <taxon>Nitrosomonadaceae</taxon>
        <taxon>Nitrosomonas</taxon>
    </lineage>
</organism>
<accession>A0A1I4RVY1</accession>